<proteinExistence type="predicted"/>
<evidence type="ECO:0000313" key="1">
    <source>
        <dbReference type="EMBL" id="GFR28247.1"/>
    </source>
</evidence>
<evidence type="ECO:0000313" key="2">
    <source>
        <dbReference type="Proteomes" id="UP000887116"/>
    </source>
</evidence>
<accession>A0A8X6HQE0</accession>
<protein>
    <submittedName>
        <fullName evidence="1">Uncharacterized protein</fullName>
    </submittedName>
</protein>
<dbReference type="AlphaFoldDB" id="A0A8X6HQE0"/>
<dbReference type="Proteomes" id="UP000887116">
    <property type="component" value="Unassembled WGS sequence"/>
</dbReference>
<comment type="caution">
    <text evidence="1">The sequence shown here is derived from an EMBL/GenBank/DDBJ whole genome shotgun (WGS) entry which is preliminary data.</text>
</comment>
<keyword evidence="2" id="KW-1185">Reference proteome</keyword>
<organism evidence="1 2">
    <name type="scientific">Trichonephila clavata</name>
    <name type="common">Joro spider</name>
    <name type="synonym">Nephila clavata</name>
    <dbReference type="NCBI Taxonomy" id="2740835"/>
    <lineage>
        <taxon>Eukaryota</taxon>
        <taxon>Metazoa</taxon>
        <taxon>Ecdysozoa</taxon>
        <taxon>Arthropoda</taxon>
        <taxon>Chelicerata</taxon>
        <taxon>Arachnida</taxon>
        <taxon>Araneae</taxon>
        <taxon>Araneomorphae</taxon>
        <taxon>Entelegynae</taxon>
        <taxon>Araneoidea</taxon>
        <taxon>Nephilidae</taxon>
        <taxon>Trichonephila</taxon>
    </lineage>
</organism>
<gene>
    <name evidence="1" type="ORF">TNCT_242481</name>
</gene>
<name>A0A8X6HQE0_TRICU</name>
<sequence length="207" mass="23237">MATILKGCLPSFTDIFGYVSFIEMIKIGFLLSFDGLYLQGGFSFPERKKQKSSDPVVHSLMLFKICQALDIEVKLAPEEARTTWNAKFNKQLKQKPNIPEVKSKMIYEICNALSLEVELSETAEDIGELKPIPKKKPLPIVHSITVHGICQALGLETELNPGAELKKFKLPKKIKNKIIPVVQSEAIFKFCEGLNIRAKLANPQHDL</sequence>
<dbReference type="EMBL" id="BMAO01028937">
    <property type="protein sequence ID" value="GFR28247.1"/>
    <property type="molecule type" value="Genomic_DNA"/>
</dbReference>
<reference evidence="1" key="1">
    <citation type="submission" date="2020-07" db="EMBL/GenBank/DDBJ databases">
        <title>Multicomponent nature underlies the extraordinary mechanical properties of spider dragline silk.</title>
        <authorList>
            <person name="Kono N."/>
            <person name="Nakamura H."/>
            <person name="Mori M."/>
            <person name="Yoshida Y."/>
            <person name="Ohtoshi R."/>
            <person name="Malay A.D."/>
            <person name="Moran D.A.P."/>
            <person name="Tomita M."/>
            <person name="Numata K."/>
            <person name="Arakawa K."/>
        </authorList>
    </citation>
    <scope>NUCLEOTIDE SEQUENCE</scope>
</reference>